<organism evidence="1 2">
    <name type="scientific">Mycena metata</name>
    <dbReference type="NCBI Taxonomy" id="1033252"/>
    <lineage>
        <taxon>Eukaryota</taxon>
        <taxon>Fungi</taxon>
        <taxon>Dikarya</taxon>
        <taxon>Basidiomycota</taxon>
        <taxon>Agaricomycotina</taxon>
        <taxon>Agaricomycetes</taxon>
        <taxon>Agaricomycetidae</taxon>
        <taxon>Agaricales</taxon>
        <taxon>Marasmiineae</taxon>
        <taxon>Mycenaceae</taxon>
        <taxon>Mycena</taxon>
    </lineage>
</organism>
<proteinExistence type="predicted"/>
<keyword evidence="2" id="KW-1185">Reference proteome</keyword>
<evidence type="ECO:0000313" key="2">
    <source>
        <dbReference type="Proteomes" id="UP001215598"/>
    </source>
</evidence>
<gene>
    <name evidence="1" type="ORF">B0H16DRAFT_1473604</name>
</gene>
<comment type="caution">
    <text evidence="1">The sequence shown here is derived from an EMBL/GenBank/DDBJ whole genome shotgun (WGS) entry which is preliminary data.</text>
</comment>
<dbReference type="Proteomes" id="UP001215598">
    <property type="component" value="Unassembled WGS sequence"/>
</dbReference>
<protein>
    <submittedName>
        <fullName evidence="1">Uncharacterized protein</fullName>
    </submittedName>
</protein>
<dbReference type="EMBL" id="JARKIB010000224">
    <property type="protein sequence ID" value="KAJ7722035.1"/>
    <property type="molecule type" value="Genomic_DNA"/>
</dbReference>
<evidence type="ECO:0000313" key="1">
    <source>
        <dbReference type="EMBL" id="KAJ7722035.1"/>
    </source>
</evidence>
<sequence>MREDSAVTCHNIHASVPKLVDNIGDMFGDELSGGGGLKDTKPELSHLGEESILQESHEVEVGLKTCNLPKEQIECGDNIHGSEMCLATRQSQARVNVGSPRQTRGSDCIGPRPTTREVGLARLRGGRVDSKMRKTRGEAKGGDVLGATMERPEDFGRVESGGQQAEQGAMAGLRVEEELAEKQSELDSGLQAEEPAQERQQLAVLGHCLRCMKRFTRFWLSIELLSLQKC</sequence>
<name>A0AAD7HJH7_9AGAR</name>
<dbReference type="AlphaFoldDB" id="A0AAD7HJH7"/>
<accession>A0AAD7HJH7</accession>
<reference evidence="1" key="1">
    <citation type="submission" date="2023-03" db="EMBL/GenBank/DDBJ databases">
        <title>Massive genome expansion in bonnet fungi (Mycena s.s.) driven by repeated elements and novel gene families across ecological guilds.</title>
        <authorList>
            <consortium name="Lawrence Berkeley National Laboratory"/>
            <person name="Harder C.B."/>
            <person name="Miyauchi S."/>
            <person name="Viragh M."/>
            <person name="Kuo A."/>
            <person name="Thoen E."/>
            <person name="Andreopoulos B."/>
            <person name="Lu D."/>
            <person name="Skrede I."/>
            <person name="Drula E."/>
            <person name="Henrissat B."/>
            <person name="Morin E."/>
            <person name="Kohler A."/>
            <person name="Barry K."/>
            <person name="LaButti K."/>
            <person name="Morin E."/>
            <person name="Salamov A."/>
            <person name="Lipzen A."/>
            <person name="Mereny Z."/>
            <person name="Hegedus B."/>
            <person name="Baldrian P."/>
            <person name="Stursova M."/>
            <person name="Weitz H."/>
            <person name="Taylor A."/>
            <person name="Grigoriev I.V."/>
            <person name="Nagy L.G."/>
            <person name="Martin F."/>
            <person name="Kauserud H."/>
        </authorList>
    </citation>
    <scope>NUCLEOTIDE SEQUENCE</scope>
    <source>
        <strain evidence="1">CBHHK182m</strain>
    </source>
</reference>